<sequence length="346" mass="38659">MAAISFFEGTEKRIEMDFDGEGDLRLANRSRWEDVVRLSGTVILNTKVTSEFTSFLLSESSLIVYPRKVILKTCGRTVPMSAMNAMRDIGKEQGLDTEWSCYSRKNFLAPSQQPEEHQSQEAEIACCRQACGGVGDAYVLGPMTGEHWLIFDVVYKEVDCNFRGDFQVDMMMYDLPKDVQAVFHTDLKEGSREGSEKMTTDSGLGGVVASMGGEVDDWCFDKCGYSANIHAGEAYAMIHVTPQDECSYASFESNFCSSRKGIPQDKAVPAKLNELVKKVLEVFRPARLTMTLFIDAGAVPLLEGAPFGAADFAYRRRTSTSTTFESDYIAMIFNYEKRLDKRKSDN</sequence>
<dbReference type="InterPro" id="IPR048283">
    <property type="entry name" value="AdoMetDC-like"/>
</dbReference>
<organism evidence="5 6">
    <name type="scientific">Polarella glacialis</name>
    <name type="common">Dinoflagellate</name>
    <dbReference type="NCBI Taxonomy" id="89957"/>
    <lineage>
        <taxon>Eukaryota</taxon>
        <taxon>Sar</taxon>
        <taxon>Alveolata</taxon>
        <taxon>Dinophyceae</taxon>
        <taxon>Suessiales</taxon>
        <taxon>Suessiaceae</taxon>
        <taxon>Polarella</taxon>
    </lineage>
</organism>
<dbReference type="Proteomes" id="UP000654075">
    <property type="component" value="Unassembled WGS sequence"/>
</dbReference>
<evidence type="ECO:0000256" key="4">
    <source>
        <dbReference type="ARBA" id="ARBA00023115"/>
    </source>
</evidence>
<dbReference type="Gene3D" id="3.60.90.10">
    <property type="entry name" value="S-adenosylmethionine decarboxylase"/>
    <property type="match status" value="1"/>
</dbReference>
<dbReference type="SUPFAM" id="SSF56276">
    <property type="entry name" value="S-adenosylmethionine decarboxylase"/>
    <property type="match status" value="1"/>
</dbReference>
<keyword evidence="4" id="KW-0620">Polyamine biosynthesis</keyword>
<evidence type="ECO:0000313" key="6">
    <source>
        <dbReference type="Proteomes" id="UP000654075"/>
    </source>
</evidence>
<dbReference type="UniPathway" id="UPA00331">
    <property type="reaction ID" value="UER00451"/>
</dbReference>
<dbReference type="GO" id="GO:0006597">
    <property type="term" value="P:spermine biosynthetic process"/>
    <property type="evidence" value="ECO:0007669"/>
    <property type="project" value="TreeGrafter"/>
</dbReference>
<keyword evidence="6" id="KW-1185">Reference proteome</keyword>
<dbReference type="GO" id="GO:0004014">
    <property type="term" value="F:adenosylmethionine decarboxylase activity"/>
    <property type="evidence" value="ECO:0007669"/>
    <property type="project" value="InterPro"/>
</dbReference>
<gene>
    <name evidence="5" type="ORF">PGLA1383_LOCUS47326</name>
</gene>
<dbReference type="Pfam" id="PF01536">
    <property type="entry name" value="SAM_decarbox"/>
    <property type="match status" value="1"/>
</dbReference>
<protein>
    <recommendedName>
        <fullName evidence="7">Adenosylmethionine decarboxylase</fullName>
    </recommendedName>
</protein>
<comment type="caution">
    <text evidence="5">The sequence shown here is derived from an EMBL/GenBank/DDBJ whole genome shotgun (WGS) entry which is preliminary data.</text>
</comment>
<dbReference type="Gene3D" id="3.30.360.50">
    <property type="entry name" value="S-adenosylmethionine decarboxylase"/>
    <property type="match status" value="1"/>
</dbReference>
<evidence type="ECO:0008006" key="7">
    <source>
        <dbReference type="Google" id="ProtNLM"/>
    </source>
</evidence>
<dbReference type="GO" id="GO:0008295">
    <property type="term" value="P:spermidine biosynthetic process"/>
    <property type="evidence" value="ECO:0007669"/>
    <property type="project" value="UniProtKB-KW"/>
</dbReference>
<evidence type="ECO:0000256" key="1">
    <source>
        <dbReference type="ARBA" id="ARBA00004911"/>
    </source>
</evidence>
<dbReference type="OrthoDB" id="1068353at2759"/>
<keyword evidence="3" id="KW-0745">Spermidine biosynthesis</keyword>
<accession>A0A813H0F6</accession>
<dbReference type="PANTHER" id="PTHR11570">
    <property type="entry name" value="S-ADENOSYLMETHIONINE DECARBOXYLASE"/>
    <property type="match status" value="1"/>
</dbReference>
<comment type="pathway">
    <text evidence="1">Amine and polyamine biosynthesis; S-adenosylmethioninamine biosynthesis; S-adenosylmethioninamine from S-adenosyl-L-methionine: step 1/1.</text>
</comment>
<dbReference type="AlphaFoldDB" id="A0A813H0F6"/>
<dbReference type="PANTHER" id="PTHR11570:SF0">
    <property type="entry name" value="S-ADENOSYLMETHIONINE DECARBOXYLASE PROENZYME"/>
    <property type="match status" value="1"/>
</dbReference>
<dbReference type="GO" id="GO:0005829">
    <property type="term" value="C:cytosol"/>
    <property type="evidence" value="ECO:0007669"/>
    <property type="project" value="TreeGrafter"/>
</dbReference>
<comment type="similarity">
    <text evidence="2">Belongs to the eukaryotic AdoMetDC family.</text>
</comment>
<name>A0A813H0F6_POLGL</name>
<evidence type="ECO:0000256" key="3">
    <source>
        <dbReference type="ARBA" id="ARBA00023066"/>
    </source>
</evidence>
<dbReference type="InterPro" id="IPR016067">
    <property type="entry name" value="S-AdoMet_deCO2ase_core"/>
</dbReference>
<dbReference type="EMBL" id="CAJNNV010030057">
    <property type="protein sequence ID" value="CAE8631192.1"/>
    <property type="molecule type" value="Genomic_DNA"/>
</dbReference>
<proteinExistence type="inferred from homology"/>
<reference evidence="5" key="1">
    <citation type="submission" date="2021-02" db="EMBL/GenBank/DDBJ databases">
        <authorList>
            <person name="Dougan E. K."/>
            <person name="Rhodes N."/>
            <person name="Thang M."/>
            <person name="Chan C."/>
        </authorList>
    </citation>
    <scope>NUCLEOTIDE SEQUENCE</scope>
</reference>
<dbReference type="OMA" id="WFEESSN"/>
<evidence type="ECO:0000256" key="2">
    <source>
        <dbReference type="ARBA" id="ARBA00008466"/>
    </source>
</evidence>
<evidence type="ECO:0000313" key="5">
    <source>
        <dbReference type="EMBL" id="CAE8631192.1"/>
    </source>
</evidence>